<organism evidence="1">
    <name type="scientific">Arundo donax</name>
    <name type="common">Giant reed</name>
    <name type="synonym">Donax arundinaceus</name>
    <dbReference type="NCBI Taxonomy" id="35708"/>
    <lineage>
        <taxon>Eukaryota</taxon>
        <taxon>Viridiplantae</taxon>
        <taxon>Streptophyta</taxon>
        <taxon>Embryophyta</taxon>
        <taxon>Tracheophyta</taxon>
        <taxon>Spermatophyta</taxon>
        <taxon>Magnoliopsida</taxon>
        <taxon>Liliopsida</taxon>
        <taxon>Poales</taxon>
        <taxon>Poaceae</taxon>
        <taxon>PACMAD clade</taxon>
        <taxon>Arundinoideae</taxon>
        <taxon>Arundineae</taxon>
        <taxon>Arundo</taxon>
    </lineage>
</organism>
<protein>
    <submittedName>
        <fullName evidence="1">Uncharacterized protein</fullName>
    </submittedName>
</protein>
<dbReference type="AlphaFoldDB" id="A0A0A9GRE9"/>
<dbReference type="EMBL" id="GBRH01170869">
    <property type="protein sequence ID" value="JAE27027.1"/>
    <property type="molecule type" value="Transcribed_RNA"/>
</dbReference>
<reference evidence="1" key="1">
    <citation type="submission" date="2014-09" db="EMBL/GenBank/DDBJ databases">
        <authorList>
            <person name="Magalhaes I.L.F."/>
            <person name="Oliveira U."/>
            <person name="Santos F.R."/>
            <person name="Vidigal T.H.D.A."/>
            <person name="Brescovit A.D."/>
            <person name="Santos A.J."/>
        </authorList>
    </citation>
    <scope>NUCLEOTIDE SEQUENCE</scope>
    <source>
        <tissue evidence="1">Shoot tissue taken approximately 20 cm above the soil surface</tissue>
    </source>
</reference>
<accession>A0A0A9GRE9</accession>
<sequence>MPISKEHKFMKNVRWQSAIM</sequence>
<reference evidence="1" key="2">
    <citation type="journal article" date="2015" name="Data Brief">
        <title>Shoot transcriptome of the giant reed, Arundo donax.</title>
        <authorList>
            <person name="Barrero R.A."/>
            <person name="Guerrero F.D."/>
            <person name="Moolhuijzen P."/>
            <person name="Goolsby J.A."/>
            <person name="Tidwell J."/>
            <person name="Bellgard S.E."/>
            <person name="Bellgard M.I."/>
        </authorList>
    </citation>
    <scope>NUCLEOTIDE SEQUENCE</scope>
    <source>
        <tissue evidence="1">Shoot tissue taken approximately 20 cm above the soil surface</tissue>
    </source>
</reference>
<proteinExistence type="predicted"/>
<name>A0A0A9GRE9_ARUDO</name>
<evidence type="ECO:0000313" key="1">
    <source>
        <dbReference type="EMBL" id="JAE27027.1"/>
    </source>
</evidence>